<comment type="caution">
    <text evidence="1">Lacks conserved residue(s) required for the propagation of feature annotation.</text>
</comment>
<dbReference type="InterPro" id="IPR000160">
    <property type="entry name" value="GGDEF_dom"/>
</dbReference>
<dbReference type="Pfam" id="PF00990">
    <property type="entry name" value="GGDEF"/>
    <property type="match status" value="1"/>
</dbReference>
<accession>A0A917WSF7</accession>
<dbReference type="GO" id="GO:0052621">
    <property type="term" value="F:diguanylate cyclase activity"/>
    <property type="evidence" value="ECO:0007669"/>
    <property type="project" value="TreeGrafter"/>
</dbReference>
<feature type="domain" description="Response regulatory" evidence="2">
    <location>
        <begin position="387"/>
        <end position="510"/>
    </location>
</feature>
<evidence type="ECO:0000313" key="4">
    <source>
        <dbReference type="EMBL" id="GGM25083.1"/>
    </source>
</evidence>
<dbReference type="AlphaFoldDB" id="A0A917WSF7"/>
<evidence type="ECO:0000313" key="5">
    <source>
        <dbReference type="Proteomes" id="UP000618460"/>
    </source>
</evidence>
<name>A0A917WSF7_9BACI</name>
<dbReference type="PANTHER" id="PTHR45138">
    <property type="entry name" value="REGULATORY COMPONENTS OF SENSORY TRANSDUCTION SYSTEM"/>
    <property type="match status" value="1"/>
</dbReference>
<proteinExistence type="predicted"/>
<sequence>MERWKHSDAITYEELYQFLKEITNSAHHIKLNNLSEVASTLLNEMDNQPEKLWSEEEWSNFIQPLILLFSGEDTKVISRRSVLLVDDNMDSLNYLKEELEERNYEVLMATKIQRAMQMFYDYHPDIILINGYLKEEGKILNILNQFSQRASETMIPIFVIGEKDSDHLKVKVYDAGATDFIEMPIQYEVLDSLLRNRLRQQFYFKKNVLVDELTQAFNRISLVNIWKGLYKKFTDRDQTFSLALIDLDYFKRVNDQYGHAVGDVILKNFSTYILEHKRQQDAFIRYGGEEFILLMPELMLGEAAEFINQLLQGFTKVAHQVKEDEIHISFTAGVAEMTKEIDKMELLIEQSDRALYYGKEQGRKRVEVYQSELYNDPEFSKLQPVLKIAIVDDDRFIQRVLHDKLNKLEIEPYKIENTTFKDGETFLSSDWYKGREKKIVLLDGVLPKMDGLEVLNLLREMVNETELGIIMLTGRKKDSDMVKALELGADDYITKPFSLEQLEARIKRLVKRLFTK</sequence>
<dbReference type="InterPro" id="IPR029787">
    <property type="entry name" value="Nucleotide_cyclase"/>
</dbReference>
<dbReference type="InterPro" id="IPR001789">
    <property type="entry name" value="Sig_transdc_resp-reg_receiver"/>
</dbReference>
<evidence type="ECO:0008006" key="6">
    <source>
        <dbReference type="Google" id="ProtNLM"/>
    </source>
</evidence>
<dbReference type="Gene3D" id="3.30.70.270">
    <property type="match status" value="1"/>
</dbReference>
<dbReference type="InterPro" id="IPR011006">
    <property type="entry name" value="CheY-like_superfamily"/>
</dbReference>
<dbReference type="CDD" id="cd01949">
    <property type="entry name" value="GGDEF"/>
    <property type="match status" value="1"/>
</dbReference>
<dbReference type="SMART" id="SM00267">
    <property type="entry name" value="GGDEF"/>
    <property type="match status" value="1"/>
</dbReference>
<reference evidence="4" key="1">
    <citation type="journal article" date="2014" name="Int. J. Syst. Evol. Microbiol.">
        <title>Complete genome sequence of Corynebacterium casei LMG S-19264T (=DSM 44701T), isolated from a smear-ripened cheese.</title>
        <authorList>
            <consortium name="US DOE Joint Genome Institute (JGI-PGF)"/>
            <person name="Walter F."/>
            <person name="Albersmeier A."/>
            <person name="Kalinowski J."/>
            <person name="Ruckert C."/>
        </authorList>
    </citation>
    <scope>NUCLEOTIDE SEQUENCE</scope>
    <source>
        <strain evidence="4">CGMCC 1.6333</strain>
    </source>
</reference>
<dbReference type="InterPro" id="IPR050469">
    <property type="entry name" value="Diguanylate_Cyclase"/>
</dbReference>
<keyword evidence="5" id="KW-1185">Reference proteome</keyword>
<dbReference type="PROSITE" id="PS50887">
    <property type="entry name" value="GGDEF"/>
    <property type="match status" value="1"/>
</dbReference>
<evidence type="ECO:0000256" key="1">
    <source>
        <dbReference type="PROSITE-ProRule" id="PRU00169"/>
    </source>
</evidence>
<feature type="domain" description="Response regulatory" evidence="2">
    <location>
        <begin position="81"/>
        <end position="198"/>
    </location>
</feature>
<dbReference type="SMART" id="SM00448">
    <property type="entry name" value="REC"/>
    <property type="match status" value="2"/>
</dbReference>
<dbReference type="Proteomes" id="UP000618460">
    <property type="component" value="Unassembled WGS sequence"/>
</dbReference>
<keyword evidence="1" id="KW-0597">Phosphoprotein</keyword>
<dbReference type="SUPFAM" id="SSF55073">
    <property type="entry name" value="Nucleotide cyclase"/>
    <property type="match status" value="1"/>
</dbReference>
<dbReference type="NCBIfam" id="TIGR00254">
    <property type="entry name" value="GGDEF"/>
    <property type="match status" value="1"/>
</dbReference>
<evidence type="ECO:0000259" key="2">
    <source>
        <dbReference type="PROSITE" id="PS50110"/>
    </source>
</evidence>
<gene>
    <name evidence="4" type="ORF">GCM10011351_08450</name>
</gene>
<dbReference type="Pfam" id="PF00072">
    <property type="entry name" value="Response_reg"/>
    <property type="match status" value="2"/>
</dbReference>
<dbReference type="SUPFAM" id="SSF52172">
    <property type="entry name" value="CheY-like"/>
    <property type="match status" value="2"/>
</dbReference>
<comment type="caution">
    <text evidence="4">The sequence shown here is derived from an EMBL/GenBank/DDBJ whole genome shotgun (WGS) entry which is preliminary data.</text>
</comment>
<organism evidence="4 5">
    <name type="scientific">Paraliobacillus quinghaiensis</name>
    <dbReference type="NCBI Taxonomy" id="470815"/>
    <lineage>
        <taxon>Bacteria</taxon>
        <taxon>Bacillati</taxon>
        <taxon>Bacillota</taxon>
        <taxon>Bacilli</taxon>
        <taxon>Bacillales</taxon>
        <taxon>Bacillaceae</taxon>
        <taxon>Paraliobacillus</taxon>
    </lineage>
</organism>
<dbReference type="PROSITE" id="PS50110">
    <property type="entry name" value="RESPONSE_REGULATORY"/>
    <property type="match status" value="2"/>
</dbReference>
<dbReference type="PANTHER" id="PTHR45138:SF9">
    <property type="entry name" value="DIGUANYLATE CYCLASE DGCM-RELATED"/>
    <property type="match status" value="1"/>
</dbReference>
<dbReference type="Gene3D" id="3.40.50.2300">
    <property type="match status" value="2"/>
</dbReference>
<reference evidence="4" key="2">
    <citation type="submission" date="2020-09" db="EMBL/GenBank/DDBJ databases">
        <authorList>
            <person name="Sun Q."/>
            <person name="Zhou Y."/>
        </authorList>
    </citation>
    <scope>NUCLEOTIDE SEQUENCE</scope>
    <source>
        <strain evidence="4">CGMCC 1.6333</strain>
    </source>
</reference>
<evidence type="ECO:0000259" key="3">
    <source>
        <dbReference type="PROSITE" id="PS50887"/>
    </source>
</evidence>
<dbReference type="InterPro" id="IPR043128">
    <property type="entry name" value="Rev_trsase/Diguanyl_cyclase"/>
</dbReference>
<feature type="modified residue" description="4-aspartylphosphate" evidence="1">
    <location>
        <position position="443"/>
    </location>
</feature>
<dbReference type="GO" id="GO:0000160">
    <property type="term" value="P:phosphorelay signal transduction system"/>
    <property type="evidence" value="ECO:0007669"/>
    <property type="project" value="InterPro"/>
</dbReference>
<dbReference type="EMBL" id="BMLG01000002">
    <property type="protein sequence ID" value="GGM25083.1"/>
    <property type="molecule type" value="Genomic_DNA"/>
</dbReference>
<dbReference type="FunFam" id="3.30.70.270:FF:000001">
    <property type="entry name" value="Diguanylate cyclase domain protein"/>
    <property type="match status" value="1"/>
</dbReference>
<protein>
    <recommendedName>
        <fullName evidence="6">Diguanylate cyclase</fullName>
    </recommendedName>
</protein>
<feature type="domain" description="GGDEF" evidence="3">
    <location>
        <begin position="238"/>
        <end position="371"/>
    </location>
</feature>